<evidence type="ECO:0000256" key="1">
    <source>
        <dbReference type="ARBA" id="ARBA00004141"/>
    </source>
</evidence>
<evidence type="ECO:0000256" key="9">
    <source>
        <dbReference type="ARBA" id="ARBA00022989"/>
    </source>
</evidence>
<organism evidence="15 16">
    <name type="scientific">Tepidiphilus baoligensis</name>
    <dbReference type="NCBI Taxonomy" id="2698687"/>
    <lineage>
        <taxon>Bacteria</taxon>
        <taxon>Pseudomonadati</taxon>
        <taxon>Pseudomonadota</taxon>
        <taxon>Hydrogenophilia</taxon>
        <taxon>Hydrogenophilales</taxon>
        <taxon>Hydrogenophilaceae</taxon>
        <taxon>Tepidiphilus</taxon>
    </lineage>
</organism>
<dbReference type="PANTHER" id="PTHR30540">
    <property type="entry name" value="OSMOTIC STRESS POTASSIUM TRANSPORTER"/>
    <property type="match status" value="1"/>
</dbReference>
<feature type="transmembrane region" description="Helical" evidence="12">
    <location>
        <begin position="221"/>
        <end position="242"/>
    </location>
</feature>
<dbReference type="InterPro" id="IPR023051">
    <property type="entry name" value="Kup"/>
</dbReference>
<evidence type="ECO:0000256" key="12">
    <source>
        <dbReference type="HAMAP-Rule" id="MF_01522"/>
    </source>
</evidence>
<keyword evidence="7 12" id="KW-0769">Symport</keyword>
<feature type="transmembrane region" description="Helical" evidence="12">
    <location>
        <begin position="404"/>
        <end position="424"/>
    </location>
</feature>
<keyword evidence="11 12" id="KW-0472">Membrane</keyword>
<keyword evidence="8 12" id="KW-0630">Potassium</keyword>
<dbReference type="InterPro" id="IPR003855">
    <property type="entry name" value="K+_transporter"/>
</dbReference>
<dbReference type="InterPro" id="IPR053952">
    <property type="entry name" value="K_trans_C"/>
</dbReference>
<dbReference type="EMBL" id="JAAAUB010000001">
    <property type="protein sequence ID" value="NMH15605.1"/>
    <property type="molecule type" value="Genomic_DNA"/>
</dbReference>
<evidence type="ECO:0000256" key="7">
    <source>
        <dbReference type="ARBA" id="ARBA00022847"/>
    </source>
</evidence>
<feature type="transmembrane region" description="Helical" evidence="12">
    <location>
        <begin position="294"/>
        <end position="318"/>
    </location>
</feature>
<dbReference type="Pfam" id="PF22776">
    <property type="entry name" value="K_trans_C"/>
    <property type="match status" value="1"/>
</dbReference>
<evidence type="ECO:0000313" key="16">
    <source>
        <dbReference type="Proteomes" id="UP000669605"/>
    </source>
</evidence>
<dbReference type="HAMAP" id="MF_01522">
    <property type="entry name" value="Kup"/>
    <property type="match status" value="1"/>
</dbReference>
<sequence length="629" mass="68755">MEQRPSSEVRGKELALLCLGALGVVYGDIGTSPLYAMKEVFAGNHPIALEPANVLGSLSLFFWALVIIVAVKYVSFIMRADNRGEGGIMALIALALRDAAPGTRSHRSVLVLGILGAAMFYGDGMVTPAISVLSAVEGLQIAAPALEHAVLPVSLFILFLLFYFQHHGTTLVGRAFGPVMLIWFTVLALLGARQILAAPSVLAALSPTYALAFLFHHHEMALVAMGNVVLAVTGAEALYADMGHFGKEPIRRSWFLFVLPALVLNYFGQGALLLRDPAAMQNPFYLMAPEWALYPMLALATMATVIASQAVISGAFSITRQAMQLGFLPRLEVRHTSEREQGQIYLPALNWALMAAVMLLVLGFRSSNNLAAAYGLAVTGDMVITSLLATVVAARVWGWGWARAVALFACFLVVESTFLAANVLKIPDGGWFPLLAGVVVFIVMLTWQQGRVLLLERLEGGRMPLVRFIESLRGGMPLRVPGTAVFLNANPERVPHALLHNLMHNKILHERVVIASVQFEDVPYVPPQERLEIKVLPENFWQVIVHYGFMDEPDLPATLMQAASEGLEFEPLATSWFLGRETVLTRPGPEMPLWRKRVFVTLHRNAGSVTAFFKIPPNRVVELGTQVIL</sequence>
<feature type="transmembrane region" description="Helical" evidence="12">
    <location>
        <begin position="344"/>
        <end position="364"/>
    </location>
</feature>
<name>A0ABX1QHG9_9PROT</name>
<keyword evidence="6 12" id="KW-0812">Transmembrane</keyword>
<evidence type="ECO:0000259" key="13">
    <source>
        <dbReference type="Pfam" id="PF02705"/>
    </source>
</evidence>
<evidence type="ECO:0000313" key="15">
    <source>
        <dbReference type="EMBL" id="NMH15605.1"/>
    </source>
</evidence>
<dbReference type="Proteomes" id="UP000669605">
    <property type="component" value="Unassembled WGS sequence"/>
</dbReference>
<feature type="transmembrane region" description="Helical" evidence="12">
    <location>
        <begin position="171"/>
        <end position="190"/>
    </location>
</feature>
<gene>
    <name evidence="15" type="primary">trkD</name>
    <name evidence="12" type="synonym">kup</name>
    <name evidence="15" type="ORF">GV368_00455</name>
</gene>
<dbReference type="PANTHER" id="PTHR30540:SF79">
    <property type="entry name" value="LOW AFFINITY POTASSIUM TRANSPORT SYSTEM PROTEIN KUP"/>
    <property type="match status" value="1"/>
</dbReference>
<accession>A0ABX1QHG9</accession>
<feature type="domain" description="K+ potassium transporter C-terminal" evidence="14">
    <location>
        <begin position="481"/>
        <end position="628"/>
    </location>
</feature>
<comment type="function">
    <text evidence="12">Transport of potassium into the cell. Likely operates as a K(+):H(+) symporter.</text>
</comment>
<keyword evidence="4 12" id="KW-1003">Cell membrane</keyword>
<comment type="subcellular location">
    <subcellularLocation>
        <location evidence="12">Cell membrane</location>
        <topology evidence="12">Multi-pass membrane protein</topology>
    </subcellularLocation>
    <subcellularLocation>
        <location evidence="1">Membrane</location>
        <topology evidence="1">Multi-pass membrane protein</topology>
    </subcellularLocation>
</comment>
<dbReference type="Pfam" id="PF02705">
    <property type="entry name" value="K_trans"/>
    <property type="match status" value="1"/>
</dbReference>
<feature type="transmembrane region" description="Helical" evidence="12">
    <location>
        <begin position="51"/>
        <end position="74"/>
    </location>
</feature>
<evidence type="ECO:0000256" key="4">
    <source>
        <dbReference type="ARBA" id="ARBA00022475"/>
    </source>
</evidence>
<comment type="caution">
    <text evidence="15">The sequence shown here is derived from an EMBL/GenBank/DDBJ whole genome shotgun (WGS) entry which is preliminary data.</text>
</comment>
<evidence type="ECO:0000256" key="6">
    <source>
        <dbReference type="ARBA" id="ARBA00022692"/>
    </source>
</evidence>
<feature type="transmembrane region" description="Helical" evidence="12">
    <location>
        <begin position="430"/>
        <end position="447"/>
    </location>
</feature>
<comment type="similarity">
    <text evidence="2 12">Belongs to the HAK/KUP transporter (TC 2.A.72) family.</text>
</comment>
<keyword evidence="5 12" id="KW-0633">Potassium transport</keyword>
<dbReference type="InterPro" id="IPR053951">
    <property type="entry name" value="K_trans_N"/>
</dbReference>
<comment type="catalytic activity">
    <reaction evidence="12">
        <text>K(+)(in) + H(+)(in) = K(+)(out) + H(+)(out)</text>
        <dbReference type="Rhea" id="RHEA:28490"/>
        <dbReference type="ChEBI" id="CHEBI:15378"/>
        <dbReference type="ChEBI" id="CHEBI:29103"/>
    </reaction>
</comment>
<proteinExistence type="inferred from homology"/>
<feature type="transmembrane region" description="Helical" evidence="12">
    <location>
        <begin position="109"/>
        <end position="133"/>
    </location>
</feature>
<reference evidence="15 16" key="1">
    <citation type="journal article" date="2020" name="Curr. Microbiol.">
        <title>Tepidiphilus baoligensis sp. nov., a Novel Bacterium of the Family Hydrogenophilaceae Isolated from an Oil Reservoir.</title>
        <authorList>
            <person name="Zhang X."/>
            <person name="Wang G."/>
            <person name="Ma X."/>
            <person name="Yu J."/>
            <person name="You J."/>
            <person name="Xue Y."/>
            <person name="Ma Y."/>
        </authorList>
    </citation>
    <scope>NUCLEOTIDE SEQUENCE [LARGE SCALE GENOMIC DNA]</scope>
    <source>
        <strain evidence="15 16">B18-69</strain>
    </source>
</reference>
<feature type="domain" description="K+ potassium transporter integral membrane" evidence="13">
    <location>
        <begin position="18"/>
        <end position="470"/>
    </location>
</feature>
<keyword evidence="16" id="KW-1185">Reference proteome</keyword>
<protein>
    <recommendedName>
        <fullName evidence="12">Probable potassium transport system protein Kup</fullName>
    </recommendedName>
</protein>
<feature type="transmembrane region" description="Helical" evidence="12">
    <location>
        <begin position="370"/>
        <end position="392"/>
    </location>
</feature>
<feature type="transmembrane region" description="Helical" evidence="12">
    <location>
        <begin position="254"/>
        <end position="274"/>
    </location>
</feature>
<dbReference type="RefSeq" id="WP_169114571.1">
    <property type="nucleotide sequence ID" value="NZ_JAAAUB010000001.1"/>
</dbReference>
<evidence type="ECO:0000256" key="3">
    <source>
        <dbReference type="ARBA" id="ARBA00022448"/>
    </source>
</evidence>
<keyword evidence="3 12" id="KW-0813">Transport</keyword>
<evidence type="ECO:0000259" key="14">
    <source>
        <dbReference type="Pfam" id="PF22776"/>
    </source>
</evidence>
<keyword evidence="10 12" id="KW-0406">Ion transport</keyword>
<evidence type="ECO:0000256" key="8">
    <source>
        <dbReference type="ARBA" id="ARBA00022958"/>
    </source>
</evidence>
<keyword evidence="9 12" id="KW-1133">Transmembrane helix</keyword>
<feature type="transmembrane region" description="Helical" evidence="12">
    <location>
        <begin position="145"/>
        <end position="165"/>
    </location>
</feature>
<evidence type="ECO:0000256" key="5">
    <source>
        <dbReference type="ARBA" id="ARBA00022538"/>
    </source>
</evidence>
<evidence type="ECO:0000256" key="10">
    <source>
        <dbReference type="ARBA" id="ARBA00023065"/>
    </source>
</evidence>
<evidence type="ECO:0000256" key="2">
    <source>
        <dbReference type="ARBA" id="ARBA00007019"/>
    </source>
</evidence>
<evidence type="ECO:0000256" key="11">
    <source>
        <dbReference type="ARBA" id="ARBA00023136"/>
    </source>
</evidence>